<protein>
    <recommendedName>
        <fullName evidence="8">Glycosyltransferase family 92 protein</fullName>
        <ecNumber evidence="8">2.4.1.-</ecNumber>
    </recommendedName>
</protein>
<evidence type="ECO:0000256" key="2">
    <source>
        <dbReference type="ARBA" id="ARBA00007647"/>
    </source>
</evidence>
<evidence type="ECO:0000256" key="3">
    <source>
        <dbReference type="ARBA" id="ARBA00022676"/>
    </source>
</evidence>
<dbReference type="GeneID" id="109726936"/>
<dbReference type="GO" id="GO:0016020">
    <property type="term" value="C:membrane"/>
    <property type="evidence" value="ECO:0007669"/>
    <property type="project" value="UniProtKB-SubCell"/>
</dbReference>
<dbReference type="PANTHER" id="PTHR21461:SF69">
    <property type="entry name" value="GLYCOSYLTRANSFERASE FAMILY 92 PROTEIN"/>
    <property type="match status" value="1"/>
</dbReference>
<keyword evidence="3 8" id="KW-0328">Glycosyltransferase</keyword>
<keyword evidence="5" id="KW-0812">Transmembrane</keyword>
<name>A0A6P5H3K0_ANACO</name>
<evidence type="ECO:0000256" key="1">
    <source>
        <dbReference type="ARBA" id="ARBA00004167"/>
    </source>
</evidence>
<evidence type="ECO:0000313" key="10">
    <source>
        <dbReference type="RefSeq" id="XP_020112348.1"/>
    </source>
</evidence>
<dbReference type="InterPro" id="IPR029044">
    <property type="entry name" value="Nucleotide-diphossugar_trans"/>
</dbReference>
<dbReference type="Pfam" id="PF01697">
    <property type="entry name" value="Glyco_transf_92"/>
    <property type="match status" value="1"/>
</dbReference>
<dbReference type="EC" id="2.4.1.-" evidence="8"/>
<evidence type="ECO:0000256" key="4">
    <source>
        <dbReference type="ARBA" id="ARBA00022679"/>
    </source>
</evidence>
<comment type="similarity">
    <text evidence="2 8">Belongs to the glycosyltransferase 92 family.</text>
</comment>
<evidence type="ECO:0000256" key="8">
    <source>
        <dbReference type="RuleBase" id="RU366017"/>
    </source>
</evidence>
<dbReference type="AlphaFoldDB" id="A0A6P5H3K0"/>
<dbReference type="SUPFAM" id="SSF53448">
    <property type="entry name" value="Nucleotide-diphospho-sugar transferases"/>
    <property type="match status" value="1"/>
</dbReference>
<accession>A0A6P5H3K0</accession>
<dbReference type="InterPro" id="IPR008166">
    <property type="entry name" value="Glyco_transf_92"/>
</dbReference>
<keyword evidence="7" id="KW-0472">Membrane</keyword>
<evidence type="ECO:0000256" key="7">
    <source>
        <dbReference type="ARBA" id="ARBA00023136"/>
    </source>
</evidence>
<dbReference type="RefSeq" id="XP_020112348.1">
    <property type="nucleotide sequence ID" value="XM_020256759.1"/>
</dbReference>
<proteinExistence type="inferred from homology"/>
<evidence type="ECO:0000256" key="6">
    <source>
        <dbReference type="ARBA" id="ARBA00022989"/>
    </source>
</evidence>
<keyword evidence="6" id="KW-1133">Transmembrane helix</keyword>
<dbReference type="Gramene" id="Aco009196.1.mrna1">
    <property type="protein sequence ID" value="Aco009196.1.mrna1.cds1"/>
    <property type="gene ID" value="Aco009196.1.path1"/>
</dbReference>
<evidence type="ECO:0000256" key="5">
    <source>
        <dbReference type="ARBA" id="ARBA00022692"/>
    </source>
</evidence>
<gene>
    <name evidence="10" type="primary">LOC109726936</name>
</gene>
<dbReference type="GO" id="GO:0016757">
    <property type="term" value="F:glycosyltransferase activity"/>
    <property type="evidence" value="ECO:0007669"/>
    <property type="project" value="UniProtKB-UniRule"/>
</dbReference>
<organism evidence="9 10">
    <name type="scientific">Ananas comosus</name>
    <name type="common">Pineapple</name>
    <name type="synonym">Ananas ananas</name>
    <dbReference type="NCBI Taxonomy" id="4615"/>
    <lineage>
        <taxon>Eukaryota</taxon>
        <taxon>Viridiplantae</taxon>
        <taxon>Streptophyta</taxon>
        <taxon>Embryophyta</taxon>
        <taxon>Tracheophyta</taxon>
        <taxon>Spermatophyta</taxon>
        <taxon>Magnoliopsida</taxon>
        <taxon>Liliopsida</taxon>
        <taxon>Poales</taxon>
        <taxon>Bromeliaceae</taxon>
        <taxon>Bromelioideae</taxon>
        <taxon>Ananas</taxon>
    </lineage>
</organism>
<dbReference type="CDD" id="cd00761">
    <property type="entry name" value="Glyco_tranf_GTA_type"/>
    <property type="match status" value="1"/>
</dbReference>
<sequence length="452" mass="50130">MRRRLTTLLFAVTVSVLALSSFFVHLSGDPLSVRRLRPFYSPRLIGSSDAPIPRSEGSDRSAEMIRWSPLVYDAISTPDDIVVFAKGVNTRQGANAAEVRCVYYSVHGGAAPSSSAQEVFRCPHPPPEALSRTFSSPLRISLAIAPDFSPAIPSVANYHPPRVPPRGELGNTPRSLICACTMVYNAAKFLREWVAYHAAVGVDRFYVYDNASDDDLVPAVDRLVSEGFNVSARYWPWPKAQEAGFSHCAAVSRAECEWMAFIDVDEFVFSPNWAGSARPARSMLGSVVSVPPSVGQVSIDCHVFGPSGQTAHPKGGVTQGYTCRQLAEERHKSFIRLDAVDRSLVNSVHHFGLKEGFRTVKARSVRVNHYKYQVWDEFKLKFRRRASTYVADWTNTVNAGSRDRTPGLGFEAVEPAGWSQKFCEVNDTRLKDTNQKWFGAVGPSGEYRMAWE</sequence>
<keyword evidence="4 8" id="KW-0808">Transferase</keyword>
<comment type="subcellular location">
    <subcellularLocation>
        <location evidence="1">Membrane</location>
        <topology evidence="1">Single-pass membrane protein</topology>
    </subcellularLocation>
</comment>
<dbReference type="GO" id="GO:0005737">
    <property type="term" value="C:cytoplasm"/>
    <property type="evidence" value="ECO:0007669"/>
    <property type="project" value="TreeGrafter"/>
</dbReference>
<reference evidence="9" key="1">
    <citation type="journal article" date="2015" name="Nat. Genet.">
        <title>The pineapple genome and the evolution of CAM photosynthesis.</title>
        <authorList>
            <person name="Ming R."/>
            <person name="VanBuren R."/>
            <person name="Wai C.M."/>
            <person name="Tang H."/>
            <person name="Schatz M.C."/>
            <person name="Bowers J.E."/>
            <person name="Lyons E."/>
            <person name="Wang M.L."/>
            <person name="Chen J."/>
            <person name="Biggers E."/>
            <person name="Zhang J."/>
            <person name="Huang L."/>
            <person name="Zhang L."/>
            <person name="Miao W."/>
            <person name="Zhang J."/>
            <person name="Ye Z."/>
            <person name="Miao C."/>
            <person name="Lin Z."/>
            <person name="Wang H."/>
            <person name="Zhou H."/>
            <person name="Yim W.C."/>
            <person name="Priest H.D."/>
            <person name="Zheng C."/>
            <person name="Woodhouse M."/>
            <person name="Edger P.P."/>
            <person name="Guyot R."/>
            <person name="Guo H.B."/>
            <person name="Guo H."/>
            <person name="Zheng G."/>
            <person name="Singh R."/>
            <person name="Sharma A."/>
            <person name="Min X."/>
            <person name="Zheng Y."/>
            <person name="Lee H."/>
            <person name="Gurtowski J."/>
            <person name="Sedlazeck F.J."/>
            <person name="Harkess A."/>
            <person name="McKain M.R."/>
            <person name="Liao Z."/>
            <person name="Fang J."/>
            <person name="Liu J."/>
            <person name="Zhang X."/>
            <person name="Zhang Q."/>
            <person name="Hu W."/>
            <person name="Qin Y."/>
            <person name="Wang K."/>
            <person name="Chen L.Y."/>
            <person name="Shirley N."/>
            <person name="Lin Y.R."/>
            <person name="Liu L.Y."/>
            <person name="Hernandez A.G."/>
            <person name="Wright C.L."/>
            <person name="Bulone V."/>
            <person name="Tuskan G.A."/>
            <person name="Heath K."/>
            <person name="Zee F."/>
            <person name="Moore P.H."/>
            <person name="Sunkar R."/>
            <person name="Leebens-Mack J.H."/>
            <person name="Mockler T."/>
            <person name="Bennetzen J.L."/>
            <person name="Freeling M."/>
            <person name="Sankoff D."/>
            <person name="Paterson A.H."/>
            <person name="Zhu X."/>
            <person name="Yang X."/>
            <person name="Smith J.A."/>
            <person name="Cushman J.C."/>
            <person name="Paull R.E."/>
            <person name="Yu Q."/>
        </authorList>
    </citation>
    <scope>NUCLEOTIDE SEQUENCE [LARGE SCALE GENOMIC DNA]</scope>
    <source>
        <strain evidence="9">cv. F153</strain>
    </source>
</reference>
<reference evidence="10" key="2">
    <citation type="submission" date="2025-08" db="UniProtKB">
        <authorList>
            <consortium name="RefSeq"/>
        </authorList>
    </citation>
    <scope>IDENTIFICATION</scope>
    <source>
        <tissue evidence="10">Leaf</tissue>
    </source>
</reference>
<dbReference type="OrthoDB" id="2526284at2759"/>
<dbReference type="PANTHER" id="PTHR21461">
    <property type="entry name" value="GLYCOSYLTRANSFERASE FAMILY 92 PROTEIN"/>
    <property type="match status" value="1"/>
</dbReference>
<dbReference type="Proteomes" id="UP000515123">
    <property type="component" value="Linkage group 22"/>
</dbReference>
<keyword evidence="9" id="KW-1185">Reference proteome</keyword>
<evidence type="ECO:0000313" key="9">
    <source>
        <dbReference type="Proteomes" id="UP000515123"/>
    </source>
</evidence>